<dbReference type="Pfam" id="PF05553">
    <property type="entry name" value="DUF761"/>
    <property type="match status" value="1"/>
</dbReference>
<dbReference type="PANTHER" id="PTHR33098">
    <property type="entry name" value="COTTON FIBER (DUF761)"/>
    <property type="match status" value="1"/>
</dbReference>
<feature type="non-terminal residue" evidence="2">
    <location>
        <position position="1"/>
    </location>
</feature>
<keyword evidence="3" id="KW-1185">Reference proteome</keyword>
<name>A0AA41RW54_PAPNU</name>
<feature type="non-terminal residue" evidence="2">
    <location>
        <position position="110"/>
    </location>
</feature>
<proteinExistence type="predicted"/>
<accession>A0AA41RW54</accession>
<reference evidence="2" key="1">
    <citation type="submission" date="2022-03" db="EMBL/GenBank/DDBJ databases">
        <title>A functionally conserved STORR gene fusion in Papaver species that diverged 16.8 million years ago.</title>
        <authorList>
            <person name="Catania T."/>
        </authorList>
    </citation>
    <scope>NUCLEOTIDE SEQUENCE</scope>
    <source>
        <strain evidence="2">S-191538</strain>
    </source>
</reference>
<protein>
    <submittedName>
        <fullName evidence="2">Uncharacterized protein</fullName>
    </submittedName>
</protein>
<gene>
    <name evidence="2" type="ORF">MKW94_008252</name>
</gene>
<dbReference type="InterPro" id="IPR008480">
    <property type="entry name" value="DUF761_pln"/>
</dbReference>
<feature type="region of interest" description="Disordered" evidence="1">
    <location>
        <begin position="64"/>
        <end position="110"/>
    </location>
</feature>
<evidence type="ECO:0000313" key="2">
    <source>
        <dbReference type="EMBL" id="MCL7025501.1"/>
    </source>
</evidence>
<evidence type="ECO:0000313" key="3">
    <source>
        <dbReference type="Proteomes" id="UP001177140"/>
    </source>
</evidence>
<feature type="compositionally biased region" description="Basic and acidic residues" evidence="1">
    <location>
        <begin position="70"/>
        <end position="89"/>
    </location>
</feature>
<feature type="compositionally biased region" description="Polar residues" evidence="1">
    <location>
        <begin position="1"/>
        <end position="10"/>
    </location>
</feature>
<feature type="region of interest" description="Disordered" evidence="1">
    <location>
        <begin position="1"/>
        <end position="35"/>
    </location>
</feature>
<dbReference type="AlphaFoldDB" id="A0AA41RW54"/>
<evidence type="ECO:0000256" key="1">
    <source>
        <dbReference type="SAM" id="MobiDB-lite"/>
    </source>
</evidence>
<dbReference type="PANTHER" id="PTHR33098:SF53">
    <property type="entry name" value="OS05G0540900 PROTEIN"/>
    <property type="match status" value="1"/>
</dbReference>
<dbReference type="Proteomes" id="UP001177140">
    <property type="component" value="Unassembled WGS sequence"/>
</dbReference>
<sequence length="110" mass="11960">VESDDGNQTRGESHGDGKQGNGSGKGTSEIETKAEDFINRFKQQLQLQRLESIARYKEIVKTPTSANISERGKGKEVSVEEKSGTEKVVSKSLKMSDPVSQEGEGIDNSM</sequence>
<organism evidence="2 3">
    <name type="scientific">Papaver nudicaule</name>
    <name type="common">Iceland poppy</name>
    <dbReference type="NCBI Taxonomy" id="74823"/>
    <lineage>
        <taxon>Eukaryota</taxon>
        <taxon>Viridiplantae</taxon>
        <taxon>Streptophyta</taxon>
        <taxon>Embryophyta</taxon>
        <taxon>Tracheophyta</taxon>
        <taxon>Spermatophyta</taxon>
        <taxon>Magnoliopsida</taxon>
        <taxon>Ranunculales</taxon>
        <taxon>Papaveraceae</taxon>
        <taxon>Papaveroideae</taxon>
        <taxon>Papaver</taxon>
    </lineage>
</organism>
<dbReference type="EMBL" id="JAJJMA010046097">
    <property type="protein sequence ID" value="MCL7025501.1"/>
    <property type="molecule type" value="Genomic_DNA"/>
</dbReference>
<comment type="caution">
    <text evidence="2">The sequence shown here is derived from an EMBL/GenBank/DDBJ whole genome shotgun (WGS) entry which is preliminary data.</text>
</comment>